<sequence>MDRGDALAQLESGAVKVKKKPVRLLADPSRVITRFFMPGGDGRAKAIVRRVLELTDDQVRAKLREVEREFSSRHRSIRD</sequence>
<evidence type="ECO:0000313" key="1">
    <source>
        <dbReference type="EMBL" id="GAG09008.1"/>
    </source>
</evidence>
<proteinExistence type="predicted"/>
<dbReference type="AlphaFoldDB" id="X0V982"/>
<name>X0V982_9ZZZZ</name>
<organism evidence="1">
    <name type="scientific">marine sediment metagenome</name>
    <dbReference type="NCBI Taxonomy" id="412755"/>
    <lineage>
        <taxon>unclassified sequences</taxon>
        <taxon>metagenomes</taxon>
        <taxon>ecological metagenomes</taxon>
    </lineage>
</organism>
<accession>X0V982</accession>
<comment type="caution">
    <text evidence="1">The sequence shown here is derived from an EMBL/GenBank/DDBJ whole genome shotgun (WGS) entry which is preliminary data.</text>
</comment>
<dbReference type="EMBL" id="BARS01024533">
    <property type="protein sequence ID" value="GAG09008.1"/>
    <property type="molecule type" value="Genomic_DNA"/>
</dbReference>
<protein>
    <submittedName>
        <fullName evidence="1">Uncharacterized protein</fullName>
    </submittedName>
</protein>
<reference evidence="1" key="1">
    <citation type="journal article" date="2014" name="Front. Microbiol.">
        <title>High frequency of phylogenetically diverse reductive dehalogenase-homologous genes in deep subseafloor sedimentary metagenomes.</title>
        <authorList>
            <person name="Kawai M."/>
            <person name="Futagami T."/>
            <person name="Toyoda A."/>
            <person name="Takaki Y."/>
            <person name="Nishi S."/>
            <person name="Hori S."/>
            <person name="Arai W."/>
            <person name="Tsubouchi T."/>
            <person name="Morono Y."/>
            <person name="Uchiyama I."/>
            <person name="Ito T."/>
            <person name="Fujiyama A."/>
            <person name="Inagaki F."/>
            <person name="Takami H."/>
        </authorList>
    </citation>
    <scope>NUCLEOTIDE SEQUENCE</scope>
    <source>
        <strain evidence="1">Expedition CK06-06</strain>
    </source>
</reference>
<feature type="non-terminal residue" evidence="1">
    <location>
        <position position="79"/>
    </location>
</feature>
<gene>
    <name evidence="1" type="ORF">S01H1_38936</name>
</gene>